<dbReference type="InterPro" id="IPR023341">
    <property type="entry name" value="MABP"/>
</dbReference>
<feature type="compositionally biased region" description="Basic and acidic residues" evidence="12">
    <location>
        <begin position="260"/>
        <end position="275"/>
    </location>
</feature>
<feature type="domain" description="MABP" evidence="14">
    <location>
        <begin position="16"/>
        <end position="162"/>
    </location>
</feature>
<keyword evidence="5" id="KW-0653">Protein transport</keyword>
<evidence type="ECO:0000256" key="4">
    <source>
        <dbReference type="ARBA" id="ARBA00022753"/>
    </source>
</evidence>
<gene>
    <name evidence="16 17 18" type="primary">MVB12B</name>
</gene>
<keyword evidence="15" id="KW-1185">Reference proteome</keyword>
<dbReference type="PANTHER" id="PTHR31547">
    <property type="entry name" value="MULTIVESICULAR BODY SUBUNIT 12B"/>
    <property type="match status" value="1"/>
</dbReference>
<dbReference type="GO" id="GO:0042058">
    <property type="term" value="P:regulation of epidermal growth factor receptor signaling pathway"/>
    <property type="evidence" value="ECO:0007669"/>
    <property type="project" value="TreeGrafter"/>
</dbReference>
<dbReference type="Gene3D" id="2.100.10.50">
    <property type="match status" value="1"/>
</dbReference>
<reference evidence="16 17" key="1">
    <citation type="submission" date="2025-04" db="UniProtKB">
        <authorList>
            <consortium name="RefSeq"/>
        </authorList>
    </citation>
    <scope>IDENTIFICATION</scope>
    <source>
        <tissue evidence="16 17">Spleen</tissue>
    </source>
</reference>
<proteinExistence type="inferred from homology"/>
<organism evidence="15 18">
    <name type="scientific">Phascolarctos cinereus</name>
    <name type="common">Koala</name>
    <dbReference type="NCBI Taxonomy" id="38626"/>
    <lineage>
        <taxon>Eukaryota</taxon>
        <taxon>Metazoa</taxon>
        <taxon>Chordata</taxon>
        <taxon>Craniata</taxon>
        <taxon>Vertebrata</taxon>
        <taxon>Euteleostomi</taxon>
        <taxon>Mammalia</taxon>
        <taxon>Metatheria</taxon>
        <taxon>Diprotodontia</taxon>
        <taxon>Phascolarctidae</taxon>
        <taxon>Phascolarctos</taxon>
    </lineage>
</organism>
<evidence type="ECO:0000313" key="17">
    <source>
        <dbReference type="RefSeq" id="XP_020823287.1"/>
    </source>
</evidence>
<feature type="domain" description="UMA" evidence="13">
    <location>
        <begin position="222"/>
        <end position="279"/>
    </location>
</feature>
<evidence type="ECO:0000256" key="10">
    <source>
        <dbReference type="ARBA" id="ARBA00081541"/>
    </source>
</evidence>
<dbReference type="InterPro" id="IPR040297">
    <property type="entry name" value="MVB12B"/>
</dbReference>
<feature type="region of interest" description="Disordered" evidence="12">
    <location>
        <begin position="163"/>
        <end position="190"/>
    </location>
</feature>
<dbReference type="AlphaFoldDB" id="A0A6P5IQB7"/>
<evidence type="ECO:0000256" key="11">
    <source>
        <dbReference type="ARBA" id="ARBA00083829"/>
    </source>
</evidence>
<dbReference type="RefSeq" id="XP_020823287.1">
    <property type="nucleotide sequence ID" value="XM_020967628.1"/>
</dbReference>
<dbReference type="Pfam" id="PF10240">
    <property type="entry name" value="DUF2464"/>
    <property type="match status" value="1"/>
</dbReference>
<evidence type="ECO:0000313" key="15">
    <source>
        <dbReference type="Proteomes" id="UP000515140"/>
    </source>
</evidence>
<dbReference type="InterPro" id="IPR018798">
    <property type="entry name" value="MVB12A/B"/>
</dbReference>
<dbReference type="PROSITE" id="PS51498">
    <property type="entry name" value="MABP"/>
    <property type="match status" value="1"/>
</dbReference>
<evidence type="ECO:0000256" key="2">
    <source>
        <dbReference type="ARBA" id="ARBA00010432"/>
    </source>
</evidence>
<evidence type="ECO:0000256" key="9">
    <source>
        <dbReference type="ARBA" id="ARBA00069054"/>
    </source>
</evidence>
<feature type="compositionally biased region" description="Polar residues" evidence="12">
    <location>
        <begin position="306"/>
        <end position="316"/>
    </location>
</feature>
<dbReference type="FunFam" id="2.100.10.50:FF:000002">
    <property type="entry name" value="Multivesicular body subunit 12B"/>
    <property type="match status" value="1"/>
</dbReference>
<dbReference type="PANTHER" id="PTHR31547:SF1">
    <property type="entry name" value="MULTIVESICULAR BODY SUBUNIT 12B"/>
    <property type="match status" value="1"/>
</dbReference>
<name>A0A6P5IQB7_PHACI</name>
<sequence length="368" mass="40777">MPEVKDLSEALPEMPMDPITGVGVVASRNRAPTGYDVVAQTADGVDADLWKDGLFKSKVTRYLCFTRSFSKENSHLGNVLVDMKLIDIKDTLPVGFIPIQETVDTQEVAFRKKRLCIKFIPRDSTEAAICDIRIMGRTKQAPPQYTFIGELNNMGIWYRMGRVPRNHESPQPTTPSPSSASTPAPNLPRHISLTLPATFRGRNSTRTDYEYQHSNLYAISAMDGVPFMISEKFSCVPESMQPIDLLGITIKSLAEIEKERRKLRPREEERPDESGRAGPQTQVTRLPPCHSSHSVGKLGPRPPTGQAVTTCNTNPMWRQKDGGSFLRELGAQSGGEGMEGAEAQDLELADLILLIPHTDALHSLRQVT</sequence>
<dbReference type="InterPro" id="IPR023340">
    <property type="entry name" value="UMA"/>
</dbReference>
<keyword evidence="6" id="KW-0472">Membrane</keyword>
<keyword evidence="3" id="KW-0813">Transport</keyword>
<comment type="subunit">
    <text evidence="8">Component of the ESCRT-I complex (endosomal sorting complex required for transport I) which consists of TSG101, VPS28, a VPS37 protein (VPS37A to -D) and MVB12A or MVB12B in a 1:1:1:1 stoichiometry. Interacts with TSG101; the association appears to be mediated by the TSG101-VPS37 binary subcomplex. Interacts with VPS28. Interacts with VPS37B; the association appears to be mediated by the TSG101-VPS37 binary subcomplex. Interacts with VPS37C; the association appears to be mediated by the TSG101-VPS37 binary subcomplex.</text>
</comment>
<evidence type="ECO:0000256" key="8">
    <source>
        <dbReference type="ARBA" id="ARBA00062751"/>
    </source>
</evidence>
<comment type="similarity">
    <text evidence="2">Belongs to the MVB12 family.</text>
</comment>
<dbReference type="GeneID" id="110194993"/>
<evidence type="ECO:0000256" key="12">
    <source>
        <dbReference type="SAM" id="MobiDB-lite"/>
    </source>
</evidence>
<dbReference type="GO" id="GO:0046755">
    <property type="term" value="P:viral budding"/>
    <property type="evidence" value="ECO:0007669"/>
    <property type="project" value="TreeGrafter"/>
</dbReference>
<evidence type="ECO:0000259" key="13">
    <source>
        <dbReference type="PROSITE" id="PS51497"/>
    </source>
</evidence>
<dbReference type="GO" id="GO:0015031">
    <property type="term" value="P:protein transport"/>
    <property type="evidence" value="ECO:0007669"/>
    <property type="project" value="UniProtKB-KW"/>
</dbReference>
<protein>
    <recommendedName>
        <fullName evidence="9">Multivesicular body subunit 12B</fullName>
    </recommendedName>
    <alternativeName>
        <fullName evidence="11">ESCRT-I complex subunit MVB12B</fullName>
    </alternativeName>
    <alternativeName>
        <fullName evidence="10">Protein FAM125B</fullName>
    </alternativeName>
</protein>
<evidence type="ECO:0000256" key="6">
    <source>
        <dbReference type="ARBA" id="ARBA00023136"/>
    </source>
</evidence>
<dbReference type="GO" id="GO:0000813">
    <property type="term" value="C:ESCRT I complex"/>
    <property type="evidence" value="ECO:0007669"/>
    <property type="project" value="InterPro"/>
</dbReference>
<dbReference type="RefSeq" id="XP_020823288.1">
    <property type="nucleotide sequence ID" value="XM_020967629.1"/>
</dbReference>
<dbReference type="GO" id="GO:0019075">
    <property type="term" value="P:virus maturation"/>
    <property type="evidence" value="ECO:0007669"/>
    <property type="project" value="TreeGrafter"/>
</dbReference>
<evidence type="ECO:0000256" key="5">
    <source>
        <dbReference type="ARBA" id="ARBA00022927"/>
    </source>
</evidence>
<evidence type="ECO:0000259" key="14">
    <source>
        <dbReference type="PROSITE" id="PS51498"/>
    </source>
</evidence>
<dbReference type="RefSeq" id="XP_020823286.1">
    <property type="nucleotide sequence ID" value="XM_020967627.1"/>
</dbReference>
<dbReference type="GO" id="GO:0031902">
    <property type="term" value="C:late endosome membrane"/>
    <property type="evidence" value="ECO:0007669"/>
    <property type="project" value="UniProtKB-SubCell"/>
</dbReference>
<comment type="subcellular location">
    <subcellularLocation>
        <location evidence="1">Late endosome membrane</location>
        <topology evidence="1">Peripheral membrane protein</topology>
    </subcellularLocation>
</comment>
<dbReference type="PROSITE" id="PS51497">
    <property type="entry name" value="UMA"/>
    <property type="match status" value="1"/>
</dbReference>
<evidence type="ECO:0000313" key="16">
    <source>
        <dbReference type="RefSeq" id="XP_020823286.1"/>
    </source>
</evidence>
<evidence type="ECO:0000256" key="7">
    <source>
        <dbReference type="ARBA" id="ARBA00053101"/>
    </source>
</evidence>
<evidence type="ECO:0000256" key="3">
    <source>
        <dbReference type="ARBA" id="ARBA00022448"/>
    </source>
</evidence>
<accession>A0A6P5IQB7</accession>
<comment type="function">
    <text evidence="7">Component of the ESCRT-I complex, a regulator of vesicular trafficking process. Required for the sorting of endocytic ubiquitinated cargos into multivesicular bodies.</text>
</comment>
<evidence type="ECO:0000256" key="1">
    <source>
        <dbReference type="ARBA" id="ARBA00004633"/>
    </source>
</evidence>
<dbReference type="Proteomes" id="UP000515140">
    <property type="component" value="Unplaced"/>
</dbReference>
<feature type="region of interest" description="Disordered" evidence="12">
    <location>
        <begin position="260"/>
        <end position="316"/>
    </location>
</feature>
<keyword evidence="4" id="KW-0967">Endosome</keyword>
<dbReference type="CTD" id="89853"/>
<evidence type="ECO:0000313" key="18">
    <source>
        <dbReference type="RefSeq" id="XP_020823288.1"/>
    </source>
</evidence>